<evidence type="ECO:0008006" key="3">
    <source>
        <dbReference type="Google" id="ProtNLM"/>
    </source>
</evidence>
<keyword evidence="2" id="KW-1185">Reference proteome</keyword>
<dbReference type="OrthoDB" id="423598at2759"/>
<evidence type="ECO:0000313" key="1">
    <source>
        <dbReference type="EMBL" id="GIL88207.1"/>
    </source>
</evidence>
<reference evidence="1" key="1">
    <citation type="journal article" date="2021" name="Proc. Natl. Acad. Sci. U.S.A.">
        <title>Three genomes in the algal genus Volvox reveal the fate of a haploid sex-determining region after a transition to homothallism.</title>
        <authorList>
            <person name="Yamamoto K."/>
            <person name="Hamaji T."/>
            <person name="Kawai-Toyooka H."/>
            <person name="Matsuzaki R."/>
            <person name="Takahashi F."/>
            <person name="Nishimura Y."/>
            <person name="Kawachi M."/>
            <person name="Noguchi H."/>
            <person name="Minakuchi Y."/>
            <person name="Umen J.G."/>
            <person name="Toyoda A."/>
            <person name="Nozaki H."/>
        </authorList>
    </citation>
    <scope>NUCLEOTIDE SEQUENCE</scope>
    <source>
        <strain evidence="1">NIES-3786</strain>
    </source>
</reference>
<gene>
    <name evidence="1" type="ORF">Vretifemale_16261</name>
</gene>
<dbReference type="Proteomes" id="UP000747110">
    <property type="component" value="Unassembled WGS sequence"/>
</dbReference>
<sequence length="126" mass="14103">MFGSNSLRNRVLSSSNCDRQRRCTVALWALPKALQGIPGQPSLDYVSSLKGYRYEKNTCPLLFLAPMENLADRSFRRALAATVGGFDEACTARTRWAPSEAWHPGTSPASWERCLWRPRSWGALPS</sequence>
<organism evidence="1 2">
    <name type="scientific">Volvox reticuliferus</name>
    <dbReference type="NCBI Taxonomy" id="1737510"/>
    <lineage>
        <taxon>Eukaryota</taxon>
        <taxon>Viridiplantae</taxon>
        <taxon>Chlorophyta</taxon>
        <taxon>core chlorophytes</taxon>
        <taxon>Chlorophyceae</taxon>
        <taxon>CS clade</taxon>
        <taxon>Chlamydomonadales</taxon>
        <taxon>Volvocaceae</taxon>
        <taxon>Volvox</taxon>
    </lineage>
</organism>
<evidence type="ECO:0000313" key="2">
    <source>
        <dbReference type="Proteomes" id="UP000747110"/>
    </source>
</evidence>
<dbReference type="EMBL" id="BNCP01000043">
    <property type="protein sequence ID" value="GIL88207.1"/>
    <property type="molecule type" value="Genomic_DNA"/>
</dbReference>
<dbReference type="AlphaFoldDB" id="A0A8J4FV75"/>
<proteinExistence type="predicted"/>
<comment type="caution">
    <text evidence="1">The sequence shown here is derived from an EMBL/GenBank/DDBJ whole genome shotgun (WGS) entry which is preliminary data.</text>
</comment>
<accession>A0A8J4FV75</accession>
<name>A0A8J4FV75_9CHLO</name>
<protein>
    <recommendedName>
        <fullName evidence="3">DUS-like FMN-binding domain-containing protein</fullName>
    </recommendedName>
</protein>